<protein>
    <submittedName>
        <fullName evidence="2">Putative type IV pilin Flp</fullName>
    </submittedName>
</protein>
<reference evidence="2 3" key="1">
    <citation type="submission" date="2015-04" db="EMBL/GenBank/DDBJ databases">
        <title>Whole genome shotgun sequence of Sphingomonas changbaiensis NBRC 104936.</title>
        <authorList>
            <person name="Katano-Makiyama Y."/>
            <person name="Hosoyama A."/>
            <person name="Hashimoto M."/>
            <person name="Noguchi M."/>
            <person name="Tsuchikane K."/>
            <person name="Ohji S."/>
            <person name="Yamazoe A."/>
            <person name="Ichikawa N."/>
            <person name="Kimura A."/>
            <person name="Fujita N."/>
        </authorList>
    </citation>
    <scope>NUCLEOTIDE SEQUENCE [LARGE SCALE GENOMIC DNA]</scope>
    <source>
        <strain evidence="2 3">NBRC 104936</strain>
    </source>
</reference>
<sequence>MHPLGAGVIIEFLRNLSRSVAGATAIEYGLILALICVASLGALGALADTTIGMWNGIAENVLAH</sequence>
<keyword evidence="1" id="KW-1133">Transmembrane helix</keyword>
<keyword evidence="1" id="KW-0812">Transmembrane</keyword>
<organism evidence="2 3">
    <name type="scientific">Sphingomonas changbaiensis NBRC 104936</name>
    <dbReference type="NCBI Taxonomy" id="1219043"/>
    <lineage>
        <taxon>Bacteria</taxon>
        <taxon>Pseudomonadati</taxon>
        <taxon>Pseudomonadota</taxon>
        <taxon>Alphaproteobacteria</taxon>
        <taxon>Sphingomonadales</taxon>
        <taxon>Sphingomonadaceae</taxon>
        <taxon>Sphingomonas</taxon>
    </lineage>
</organism>
<feature type="transmembrane region" description="Helical" evidence="1">
    <location>
        <begin position="25"/>
        <end position="47"/>
    </location>
</feature>
<comment type="caution">
    <text evidence="2">The sequence shown here is derived from an EMBL/GenBank/DDBJ whole genome shotgun (WGS) entry which is preliminary data.</text>
</comment>
<name>A0A0E9MKP6_9SPHN</name>
<proteinExistence type="predicted"/>
<dbReference type="EMBL" id="BBWU01000003">
    <property type="protein sequence ID" value="GAO38083.1"/>
    <property type="molecule type" value="Genomic_DNA"/>
</dbReference>
<evidence type="ECO:0000313" key="3">
    <source>
        <dbReference type="Proteomes" id="UP000033202"/>
    </source>
</evidence>
<keyword evidence="1" id="KW-0472">Membrane</keyword>
<keyword evidence="3" id="KW-1185">Reference proteome</keyword>
<gene>
    <name evidence="2" type="ORF">SCH01S_03_00580</name>
</gene>
<dbReference type="AlphaFoldDB" id="A0A0E9MKP6"/>
<dbReference type="Proteomes" id="UP000033202">
    <property type="component" value="Unassembled WGS sequence"/>
</dbReference>
<evidence type="ECO:0000313" key="2">
    <source>
        <dbReference type="EMBL" id="GAO38083.1"/>
    </source>
</evidence>
<evidence type="ECO:0000256" key="1">
    <source>
        <dbReference type="SAM" id="Phobius"/>
    </source>
</evidence>
<accession>A0A0E9MKP6</accession>